<keyword evidence="1" id="KW-1185">Reference proteome</keyword>
<accession>A0A914RFF3</accession>
<name>A0A914RFF3_PAREQ</name>
<reference evidence="2" key="1">
    <citation type="submission" date="2022-11" db="UniProtKB">
        <authorList>
            <consortium name="WormBaseParasite"/>
        </authorList>
    </citation>
    <scope>IDENTIFICATION</scope>
</reference>
<proteinExistence type="predicted"/>
<evidence type="ECO:0000313" key="2">
    <source>
        <dbReference type="WBParaSite" id="PEQ_0000504001-mRNA-1"/>
    </source>
</evidence>
<protein>
    <submittedName>
        <fullName evidence="2">Uncharacterized protein</fullName>
    </submittedName>
</protein>
<organism evidence="1 2">
    <name type="scientific">Parascaris equorum</name>
    <name type="common">Equine roundworm</name>
    <dbReference type="NCBI Taxonomy" id="6256"/>
    <lineage>
        <taxon>Eukaryota</taxon>
        <taxon>Metazoa</taxon>
        <taxon>Ecdysozoa</taxon>
        <taxon>Nematoda</taxon>
        <taxon>Chromadorea</taxon>
        <taxon>Rhabditida</taxon>
        <taxon>Spirurina</taxon>
        <taxon>Ascaridomorpha</taxon>
        <taxon>Ascaridoidea</taxon>
        <taxon>Ascarididae</taxon>
        <taxon>Parascaris</taxon>
    </lineage>
</organism>
<sequence length="69" mass="7581">MSEEWLVQDLRGECDNTGELLAILTLIEALDSAVSRVMTEVIDPKIEKSTADLGLFLDNVLTKMVEVSA</sequence>
<dbReference type="Proteomes" id="UP000887564">
    <property type="component" value="Unplaced"/>
</dbReference>
<dbReference type="WBParaSite" id="PEQ_0000504001-mRNA-1">
    <property type="protein sequence ID" value="PEQ_0000504001-mRNA-1"/>
    <property type="gene ID" value="PEQ_0000504001"/>
</dbReference>
<evidence type="ECO:0000313" key="1">
    <source>
        <dbReference type="Proteomes" id="UP000887564"/>
    </source>
</evidence>
<dbReference type="AlphaFoldDB" id="A0A914RFF3"/>